<accession>A0ACC0CBC3</accession>
<proteinExistence type="predicted"/>
<evidence type="ECO:0000313" key="2">
    <source>
        <dbReference type="Proteomes" id="UP001060085"/>
    </source>
</evidence>
<sequence length="126" mass="14723">MELYTLRLSLEEDKMLQLLDAWCLNLKHLPTRVGLRKKIQPRVAFKDHSKPKLQEKGKLITNPTRCFKCNDGWHIAINFPTKRTLVFIEDLNCLIEKSDDDCKEWIVDKDASSEDPYMASFEVLAK</sequence>
<name>A0ACC0CBC3_CATRO</name>
<dbReference type="Proteomes" id="UP001060085">
    <property type="component" value="Linkage Group LG01"/>
</dbReference>
<evidence type="ECO:0000313" key="1">
    <source>
        <dbReference type="EMBL" id="KAI5682180.1"/>
    </source>
</evidence>
<protein>
    <submittedName>
        <fullName evidence="1">Uncharacterized protein</fullName>
    </submittedName>
</protein>
<gene>
    <name evidence="1" type="ORF">M9H77_03408</name>
</gene>
<organism evidence="1 2">
    <name type="scientific">Catharanthus roseus</name>
    <name type="common">Madagascar periwinkle</name>
    <name type="synonym">Vinca rosea</name>
    <dbReference type="NCBI Taxonomy" id="4058"/>
    <lineage>
        <taxon>Eukaryota</taxon>
        <taxon>Viridiplantae</taxon>
        <taxon>Streptophyta</taxon>
        <taxon>Embryophyta</taxon>
        <taxon>Tracheophyta</taxon>
        <taxon>Spermatophyta</taxon>
        <taxon>Magnoliopsida</taxon>
        <taxon>eudicotyledons</taxon>
        <taxon>Gunneridae</taxon>
        <taxon>Pentapetalae</taxon>
        <taxon>asterids</taxon>
        <taxon>lamiids</taxon>
        <taxon>Gentianales</taxon>
        <taxon>Apocynaceae</taxon>
        <taxon>Rauvolfioideae</taxon>
        <taxon>Vinceae</taxon>
        <taxon>Catharanthinae</taxon>
        <taxon>Catharanthus</taxon>
    </lineage>
</organism>
<keyword evidence="2" id="KW-1185">Reference proteome</keyword>
<reference evidence="2" key="1">
    <citation type="journal article" date="2023" name="Nat. Plants">
        <title>Single-cell RNA sequencing provides a high-resolution roadmap for understanding the multicellular compartmentation of specialized metabolism.</title>
        <authorList>
            <person name="Sun S."/>
            <person name="Shen X."/>
            <person name="Li Y."/>
            <person name="Li Y."/>
            <person name="Wang S."/>
            <person name="Li R."/>
            <person name="Zhang H."/>
            <person name="Shen G."/>
            <person name="Guo B."/>
            <person name="Wei J."/>
            <person name="Xu J."/>
            <person name="St-Pierre B."/>
            <person name="Chen S."/>
            <person name="Sun C."/>
        </authorList>
    </citation>
    <scope>NUCLEOTIDE SEQUENCE [LARGE SCALE GENOMIC DNA]</scope>
</reference>
<dbReference type="EMBL" id="CM044701">
    <property type="protein sequence ID" value="KAI5682180.1"/>
    <property type="molecule type" value="Genomic_DNA"/>
</dbReference>
<comment type="caution">
    <text evidence="1">The sequence shown here is derived from an EMBL/GenBank/DDBJ whole genome shotgun (WGS) entry which is preliminary data.</text>
</comment>